<dbReference type="Gene3D" id="3.40.50.1820">
    <property type="entry name" value="alpha/beta hydrolase"/>
    <property type="match status" value="1"/>
</dbReference>
<dbReference type="PANTHER" id="PTHR43194">
    <property type="entry name" value="HYDROLASE ALPHA/BETA FOLD FAMILY"/>
    <property type="match status" value="1"/>
</dbReference>
<dbReference type="Proteomes" id="UP000662888">
    <property type="component" value="Chromosome"/>
</dbReference>
<dbReference type="GO" id="GO:0016787">
    <property type="term" value="F:hydrolase activity"/>
    <property type="evidence" value="ECO:0007669"/>
    <property type="project" value="UniProtKB-KW"/>
</dbReference>
<dbReference type="InterPro" id="IPR029058">
    <property type="entry name" value="AB_hydrolase_fold"/>
</dbReference>
<keyword evidence="2" id="KW-0378">Hydrolase</keyword>
<sequence length="315" mass="34356">MTVHVQEHDGAQAARHLHANGAGGAARPFNDISYTSDDGLTLYARDYPGHSGPARLPVICLHGLTRNSGDFDELAPWIAAQGRRVLALDVRGRGQSAHDPDPAHYNPAVYAGDVIKLARDLGIERAVFVGTSMGGIITMTLALRRLNLIAAAVLNDVGPVISQKGLSRIATYAGKGTTMLTWEQAAEYMRDINQPAFPSNDMAEWNKWARRAFSENDAGQLVLHYDPNIALPLQSGKLKPSSWMSRLAFRRLARNRPTLLVRGSLSDLVEQEQASYMQRAAPAMQYAEVPGVGHAPMLTEAPARKAIERFLSQVD</sequence>
<feature type="domain" description="AB hydrolase-1" evidence="1">
    <location>
        <begin position="57"/>
        <end position="300"/>
    </location>
</feature>
<name>A0AA48WD79_9BURK</name>
<dbReference type="InterPro" id="IPR000073">
    <property type="entry name" value="AB_hydrolase_1"/>
</dbReference>
<accession>A0AA48WD79</accession>
<reference evidence="2 3" key="1">
    <citation type="submission" date="2020-11" db="EMBL/GenBank/DDBJ databases">
        <authorList>
            <person name="Sun Q."/>
        </authorList>
    </citation>
    <scope>NUCLEOTIDE SEQUENCE [LARGE SCALE GENOMIC DNA]</scope>
    <source>
        <strain evidence="2 3">P8398</strain>
    </source>
</reference>
<proteinExistence type="predicted"/>
<dbReference type="Pfam" id="PF00561">
    <property type="entry name" value="Abhydrolase_1"/>
    <property type="match status" value="1"/>
</dbReference>
<gene>
    <name evidence="2" type="ORF">IV454_28860</name>
</gene>
<evidence type="ECO:0000259" key="1">
    <source>
        <dbReference type="Pfam" id="PF00561"/>
    </source>
</evidence>
<dbReference type="SUPFAM" id="SSF53474">
    <property type="entry name" value="alpha/beta-Hydrolases"/>
    <property type="match status" value="1"/>
</dbReference>
<dbReference type="EMBL" id="CP065053">
    <property type="protein sequence ID" value="QPI49409.1"/>
    <property type="molecule type" value="Genomic_DNA"/>
</dbReference>
<organism evidence="2 3">
    <name type="scientific">Massilia antarctica</name>
    <dbReference type="NCBI Taxonomy" id="2765360"/>
    <lineage>
        <taxon>Bacteria</taxon>
        <taxon>Pseudomonadati</taxon>
        <taxon>Pseudomonadota</taxon>
        <taxon>Betaproteobacteria</taxon>
        <taxon>Burkholderiales</taxon>
        <taxon>Oxalobacteraceae</taxon>
        <taxon>Telluria group</taxon>
        <taxon>Massilia</taxon>
    </lineage>
</organism>
<dbReference type="InterPro" id="IPR050228">
    <property type="entry name" value="Carboxylesterase_BioH"/>
</dbReference>
<dbReference type="PRINTS" id="PR00111">
    <property type="entry name" value="ABHYDROLASE"/>
</dbReference>
<evidence type="ECO:0000313" key="2">
    <source>
        <dbReference type="EMBL" id="QPI49409.1"/>
    </source>
</evidence>
<evidence type="ECO:0000313" key="3">
    <source>
        <dbReference type="Proteomes" id="UP000662888"/>
    </source>
</evidence>
<protein>
    <submittedName>
        <fullName evidence="2">Alpha/beta hydrolase</fullName>
    </submittedName>
</protein>
<dbReference type="PANTHER" id="PTHR43194:SF2">
    <property type="entry name" value="PEROXISOMAL MEMBRANE PROTEIN LPX1"/>
    <property type="match status" value="1"/>
</dbReference>
<keyword evidence="3" id="KW-1185">Reference proteome</keyword>
<dbReference type="RefSeq" id="WP_206089042.1">
    <property type="nucleotide sequence ID" value="NZ_CP065053.1"/>
</dbReference>